<evidence type="ECO:0000313" key="2">
    <source>
        <dbReference type="Proteomes" id="UP001148838"/>
    </source>
</evidence>
<organism evidence="1 2">
    <name type="scientific">Periplaneta americana</name>
    <name type="common">American cockroach</name>
    <name type="synonym">Blatta americana</name>
    <dbReference type="NCBI Taxonomy" id="6978"/>
    <lineage>
        <taxon>Eukaryota</taxon>
        <taxon>Metazoa</taxon>
        <taxon>Ecdysozoa</taxon>
        <taxon>Arthropoda</taxon>
        <taxon>Hexapoda</taxon>
        <taxon>Insecta</taxon>
        <taxon>Pterygota</taxon>
        <taxon>Neoptera</taxon>
        <taxon>Polyneoptera</taxon>
        <taxon>Dictyoptera</taxon>
        <taxon>Blattodea</taxon>
        <taxon>Blattoidea</taxon>
        <taxon>Blattidae</taxon>
        <taxon>Blattinae</taxon>
        <taxon>Periplaneta</taxon>
    </lineage>
</organism>
<gene>
    <name evidence="1" type="ORF">ANN_18794</name>
</gene>
<name>A0ABQ8SPR4_PERAM</name>
<reference evidence="1 2" key="1">
    <citation type="journal article" date="2022" name="Allergy">
        <title>Genome assembly and annotation of Periplaneta americana reveal a comprehensive cockroach allergen profile.</title>
        <authorList>
            <person name="Wang L."/>
            <person name="Xiong Q."/>
            <person name="Saelim N."/>
            <person name="Wang L."/>
            <person name="Nong W."/>
            <person name="Wan A.T."/>
            <person name="Shi M."/>
            <person name="Liu X."/>
            <person name="Cao Q."/>
            <person name="Hui J.H.L."/>
            <person name="Sookrung N."/>
            <person name="Leung T.F."/>
            <person name="Tungtrongchitr A."/>
            <person name="Tsui S.K.W."/>
        </authorList>
    </citation>
    <scope>NUCLEOTIDE SEQUENCE [LARGE SCALE GENOMIC DNA]</scope>
    <source>
        <strain evidence="1">PWHHKU_190912</strain>
    </source>
</reference>
<comment type="caution">
    <text evidence="1">The sequence shown here is derived from an EMBL/GenBank/DDBJ whole genome shotgun (WGS) entry which is preliminary data.</text>
</comment>
<proteinExistence type="predicted"/>
<evidence type="ECO:0000313" key="1">
    <source>
        <dbReference type="EMBL" id="KAJ4436164.1"/>
    </source>
</evidence>
<protein>
    <submittedName>
        <fullName evidence="1">Uncharacterized protein</fullName>
    </submittedName>
</protein>
<accession>A0ABQ8SPR4</accession>
<sequence length="89" mass="10351">MAAYFRLFPRARETVDLIMIKCGAQRFIGNCGASLKTIHNRKTEQTDAFLNRRMRLARREARLAQIRITGQIVSGFYNCEMRDLRTSQP</sequence>
<dbReference type="EMBL" id="JAJSOF020000023">
    <property type="protein sequence ID" value="KAJ4436164.1"/>
    <property type="molecule type" value="Genomic_DNA"/>
</dbReference>
<keyword evidence="2" id="KW-1185">Reference proteome</keyword>
<dbReference type="Proteomes" id="UP001148838">
    <property type="component" value="Unassembled WGS sequence"/>
</dbReference>